<comment type="caution">
    <text evidence="2">The sequence shown here is derived from an EMBL/GenBank/DDBJ whole genome shotgun (WGS) entry which is preliminary data.</text>
</comment>
<sequence>MLCCLARLASSQRAAGEKRSECLPGSGETLSLSELSRLA</sequence>
<name>A0A392U466_9FABA</name>
<feature type="compositionally biased region" description="Low complexity" evidence="1">
    <location>
        <begin position="23"/>
        <end position="39"/>
    </location>
</feature>
<reference evidence="2 3" key="1">
    <citation type="journal article" date="2018" name="Front. Plant Sci.">
        <title>Red Clover (Trifolium pratense) and Zigzag Clover (T. medium) - A Picture of Genomic Similarities and Differences.</title>
        <authorList>
            <person name="Dluhosova J."/>
            <person name="Istvanek J."/>
            <person name="Nedelnik J."/>
            <person name="Repkova J."/>
        </authorList>
    </citation>
    <scope>NUCLEOTIDE SEQUENCE [LARGE SCALE GENOMIC DNA]</scope>
    <source>
        <strain evidence="3">cv. 10/8</strain>
        <tissue evidence="2">Leaf</tissue>
    </source>
</reference>
<accession>A0A392U466</accession>
<keyword evidence="3" id="KW-1185">Reference proteome</keyword>
<dbReference type="EMBL" id="LXQA010714281">
    <property type="protein sequence ID" value="MCI67310.1"/>
    <property type="molecule type" value="Genomic_DNA"/>
</dbReference>
<dbReference type="AlphaFoldDB" id="A0A392U466"/>
<feature type="region of interest" description="Disordered" evidence="1">
    <location>
        <begin position="19"/>
        <end position="39"/>
    </location>
</feature>
<feature type="non-terminal residue" evidence="2">
    <location>
        <position position="39"/>
    </location>
</feature>
<dbReference type="Proteomes" id="UP000265520">
    <property type="component" value="Unassembled WGS sequence"/>
</dbReference>
<proteinExistence type="predicted"/>
<organism evidence="2 3">
    <name type="scientific">Trifolium medium</name>
    <dbReference type="NCBI Taxonomy" id="97028"/>
    <lineage>
        <taxon>Eukaryota</taxon>
        <taxon>Viridiplantae</taxon>
        <taxon>Streptophyta</taxon>
        <taxon>Embryophyta</taxon>
        <taxon>Tracheophyta</taxon>
        <taxon>Spermatophyta</taxon>
        <taxon>Magnoliopsida</taxon>
        <taxon>eudicotyledons</taxon>
        <taxon>Gunneridae</taxon>
        <taxon>Pentapetalae</taxon>
        <taxon>rosids</taxon>
        <taxon>fabids</taxon>
        <taxon>Fabales</taxon>
        <taxon>Fabaceae</taxon>
        <taxon>Papilionoideae</taxon>
        <taxon>50 kb inversion clade</taxon>
        <taxon>NPAAA clade</taxon>
        <taxon>Hologalegina</taxon>
        <taxon>IRL clade</taxon>
        <taxon>Trifolieae</taxon>
        <taxon>Trifolium</taxon>
    </lineage>
</organism>
<evidence type="ECO:0000256" key="1">
    <source>
        <dbReference type="SAM" id="MobiDB-lite"/>
    </source>
</evidence>
<evidence type="ECO:0000313" key="2">
    <source>
        <dbReference type="EMBL" id="MCI67310.1"/>
    </source>
</evidence>
<protein>
    <submittedName>
        <fullName evidence="2">Uncharacterized protein</fullName>
    </submittedName>
</protein>
<evidence type="ECO:0000313" key="3">
    <source>
        <dbReference type="Proteomes" id="UP000265520"/>
    </source>
</evidence>